<keyword evidence="5" id="KW-1185">Reference proteome</keyword>
<dbReference type="PANTHER" id="PTHR39200">
    <property type="entry name" value="HYPOTHETICAL EXPORTED PROTEIN"/>
    <property type="match status" value="1"/>
</dbReference>
<feature type="domain" description="Putative auto-transporter adhesin head GIN" evidence="3">
    <location>
        <begin position="34"/>
        <end position="219"/>
    </location>
</feature>
<protein>
    <submittedName>
        <fullName evidence="4">Putative auto-transporter adhesin, head GIN domain</fullName>
    </submittedName>
</protein>
<dbReference type="STRING" id="1003.SAMN04488541_100526"/>
<dbReference type="Proteomes" id="UP000199513">
    <property type="component" value="Unassembled WGS sequence"/>
</dbReference>
<dbReference type="EMBL" id="FONY01000005">
    <property type="protein sequence ID" value="SFE67930.1"/>
    <property type="molecule type" value="Genomic_DNA"/>
</dbReference>
<dbReference type="AlphaFoldDB" id="A0A1I2CJN9"/>
<dbReference type="RefSeq" id="WP_091540360.1">
    <property type="nucleotide sequence ID" value="NZ_FONY01000005.1"/>
</dbReference>
<feature type="compositionally biased region" description="Low complexity" evidence="1">
    <location>
        <begin position="220"/>
        <end position="236"/>
    </location>
</feature>
<evidence type="ECO:0000313" key="5">
    <source>
        <dbReference type="Proteomes" id="UP000199513"/>
    </source>
</evidence>
<evidence type="ECO:0000313" key="4">
    <source>
        <dbReference type="EMBL" id="SFE67930.1"/>
    </source>
</evidence>
<evidence type="ECO:0000259" key="3">
    <source>
        <dbReference type="Pfam" id="PF10988"/>
    </source>
</evidence>
<sequence>MKKHLILYLMIVLSIALISQSVFAQKTEERKLEAFKTVKIGGSFNVTLQEGNTESVKITASGIDLDDIITENEGSTLNIRIRNDKWNSRNNYNYTVDIVLTYKNLEKINSSGSSRISTKSTIKSEDFELALSGSGKFKGALATQRLNVSLSGSGDIEITGNTKEQSISISGSGDVQAIDLKSSFTKINISGSGNAKVHASEELDARVSGSGDIRFAGNPQKQIFKSSGSGSIKKVN</sequence>
<proteinExistence type="predicted"/>
<reference evidence="4 5" key="1">
    <citation type="submission" date="2016-10" db="EMBL/GenBank/DDBJ databases">
        <authorList>
            <person name="de Groot N.N."/>
        </authorList>
    </citation>
    <scope>NUCLEOTIDE SEQUENCE [LARGE SCALE GENOMIC DNA]</scope>
    <source>
        <strain>GEY</strain>
        <strain evidence="5">DSM 9560</strain>
    </source>
</reference>
<name>A0A1I2CJN9_9BACT</name>
<feature type="region of interest" description="Disordered" evidence="1">
    <location>
        <begin position="210"/>
        <end position="236"/>
    </location>
</feature>
<feature type="chain" id="PRO_5011515228" evidence="2">
    <location>
        <begin position="25"/>
        <end position="236"/>
    </location>
</feature>
<evidence type="ECO:0000256" key="1">
    <source>
        <dbReference type="SAM" id="MobiDB-lite"/>
    </source>
</evidence>
<dbReference type="Pfam" id="PF10988">
    <property type="entry name" value="DUF2807"/>
    <property type="match status" value="1"/>
</dbReference>
<dbReference type="OrthoDB" id="680270at2"/>
<evidence type="ECO:0000256" key="2">
    <source>
        <dbReference type="SAM" id="SignalP"/>
    </source>
</evidence>
<dbReference type="Gene3D" id="2.160.20.120">
    <property type="match status" value="1"/>
</dbReference>
<dbReference type="PANTHER" id="PTHR39200:SF1">
    <property type="entry name" value="AUTO-TRANSPORTER ADHESIN HEAD GIN DOMAIN-CONTAINING PROTEIN-RELATED"/>
    <property type="match status" value="1"/>
</dbReference>
<organism evidence="4 5">
    <name type="scientific">Thermoflexibacter ruber</name>
    <dbReference type="NCBI Taxonomy" id="1003"/>
    <lineage>
        <taxon>Bacteria</taxon>
        <taxon>Pseudomonadati</taxon>
        <taxon>Bacteroidota</taxon>
        <taxon>Cytophagia</taxon>
        <taxon>Cytophagales</taxon>
        <taxon>Thermoflexibacteraceae</taxon>
        <taxon>Thermoflexibacter</taxon>
    </lineage>
</organism>
<gene>
    <name evidence="4" type="ORF">SAMN04488541_100526</name>
</gene>
<accession>A0A1I2CJN9</accession>
<keyword evidence="2" id="KW-0732">Signal</keyword>
<feature type="signal peptide" evidence="2">
    <location>
        <begin position="1"/>
        <end position="24"/>
    </location>
</feature>
<dbReference type="InterPro" id="IPR021255">
    <property type="entry name" value="DUF2807"/>
</dbReference>